<feature type="region of interest" description="Disordered" evidence="1">
    <location>
        <begin position="1"/>
        <end position="64"/>
    </location>
</feature>
<dbReference type="AlphaFoldDB" id="A0A8S1GSZ5"/>
<name>A0A8S1GSZ5_9PELO</name>
<comment type="caution">
    <text evidence="2">The sequence shown here is derived from an EMBL/GenBank/DDBJ whole genome shotgun (WGS) entry which is preliminary data.</text>
</comment>
<proteinExistence type="predicted"/>
<dbReference type="EMBL" id="CAJGYM010000003">
    <property type="protein sequence ID" value="CAD6185908.1"/>
    <property type="molecule type" value="Genomic_DNA"/>
</dbReference>
<gene>
    <name evidence="2" type="ORF">CAUJ_LOCUS1827</name>
</gene>
<sequence length="94" mass="10333">MFPLRASWPPLNDFQAINQSDDENAGAAGRAPRGVRRPVLRTGTDTDVRGRISGPGPADPRMDAHVATRQTRADEKFYQRVLHAAVVEPTQVAR</sequence>
<keyword evidence="3" id="KW-1185">Reference proteome</keyword>
<accession>A0A8S1GSZ5</accession>
<organism evidence="2 3">
    <name type="scientific">Caenorhabditis auriculariae</name>
    <dbReference type="NCBI Taxonomy" id="2777116"/>
    <lineage>
        <taxon>Eukaryota</taxon>
        <taxon>Metazoa</taxon>
        <taxon>Ecdysozoa</taxon>
        <taxon>Nematoda</taxon>
        <taxon>Chromadorea</taxon>
        <taxon>Rhabditida</taxon>
        <taxon>Rhabditina</taxon>
        <taxon>Rhabditomorpha</taxon>
        <taxon>Rhabditoidea</taxon>
        <taxon>Rhabditidae</taxon>
        <taxon>Peloderinae</taxon>
        <taxon>Caenorhabditis</taxon>
    </lineage>
</organism>
<evidence type="ECO:0000313" key="2">
    <source>
        <dbReference type="EMBL" id="CAD6185908.1"/>
    </source>
</evidence>
<evidence type="ECO:0000256" key="1">
    <source>
        <dbReference type="SAM" id="MobiDB-lite"/>
    </source>
</evidence>
<protein>
    <submittedName>
        <fullName evidence="2">Uncharacterized protein</fullName>
    </submittedName>
</protein>
<reference evidence="2" key="1">
    <citation type="submission" date="2020-10" db="EMBL/GenBank/DDBJ databases">
        <authorList>
            <person name="Kikuchi T."/>
        </authorList>
    </citation>
    <scope>NUCLEOTIDE SEQUENCE</scope>
    <source>
        <strain evidence="2">NKZ352</strain>
    </source>
</reference>
<dbReference type="Proteomes" id="UP000835052">
    <property type="component" value="Unassembled WGS sequence"/>
</dbReference>
<evidence type="ECO:0000313" key="3">
    <source>
        <dbReference type="Proteomes" id="UP000835052"/>
    </source>
</evidence>